<evidence type="ECO:0000259" key="2">
    <source>
        <dbReference type="Pfam" id="PF11760"/>
    </source>
</evidence>
<dbReference type="PATRIC" id="fig|43687.5.peg.2249"/>
<evidence type="ECO:0000313" key="8">
    <source>
        <dbReference type="EMBL" id="AKV83990.1"/>
    </source>
</evidence>
<dbReference type="EMBL" id="CP012173">
    <property type="protein sequence ID" value="AKV77263.1"/>
    <property type="molecule type" value="Genomic_DNA"/>
</dbReference>
<dbReference type="SUPFAM" id="SSF159664">
    <property type="entry name" value="CobE/GbiG C-terminal domain-like"/>
    <property type="match status" value="1"/>
</dbReference>
<sequence length="305" mass="33944">MYVSKIKIVSDPSNELAKTLAKRLEELGYYVVNENPEIYVFFYPLGITVRKILGLIRDKATDPVVISVTDDGSYVIPVIKEHRGGSILGGIIADLMGSQLVLTSRTSQMGIYSVEEFAWMNGLEIDPKVADSLNFKLVKNGKLRFFVEDRLDLKVVEGFEPADRLENADLVIGEECSDLPTLRPKRLVIGLGYSTGVPLEVLYFSIVSTMKSLHVYERRLDFIAVPEIKQGDERIKKIGNMLGASIIYVPLDQIRGRSQSTPSRVARDRFGIDGVCEPSLEALGTRIVLKRTKRAYGVVTCLGVK</sequence>
<proteinExistence type="predicted"/>
<evidence type="ECO:0000313" key="12">
    <source>
        <dbReference type="Proteomes" id="UP000062398"/>
    </source>
</evidence>
<reference evidence="3 9" key="1">
    <citation type="journal article" date="2014" name="J. Bacteriol.">
        <title>Role of an Archaeal PitA Transporter in the Copper and Arsenic Resistance of Metallosphaera sedula, an Extreme Thermoacidophile.</title>
        <authorList>
            <person name="McCarthy S."/>
            <person name="Ai C."/>
            <person name="Wheaton G."/>
            <person name="Tevatia R."/>
            <person name="Eckrich V."/>
            <person name="Kelly R."/>
            <person name="Blum P."/>
        </authorList>
    </citation>
    <scope>NUCLEOTIDE SEQUENCE [LARGE SCALE GENOMIC DNA]</scope>
    <source>
        <strain evidence="3 9">CuR1</strain>
    </source>
</reference>
<protein>
    <submittedName>
        <fullName evidence="3">Cobalamin (Vitamin B12) biosynthesis CbiG protein</fullName>
    </submittedName>
    <submittedName>
        <fullName evidence="4">Cobalamin biosynthesis protein CbiG</fullName>
    </submittedName>
</protein>
<dbReference type="Proteomes" id="UP000068832">
    <property type="component" value="Chromosome"/>
</dbReference>
<evidence type="ECO:0000313" key="10">
    <source>
        <dbReference type="Proteomes" id="UP000056255"/>
    </source>
</evidence>
<evidence type="ECO:0000313" key="11">
    <source>
        <dbReference type="Proteomes" id="UP000061362"/>
    </source>
</evidence>
<dbReference type="AlphaFoldDB" id="A0A088E6Y7"/>
<dbReference type="PANTHER" id="PTHR37477">
    <property type="entry name" value="COBALT-PRECORRIN-5A HYDROLASE"/>
    <property type="match status" value="1"/>
</dbReference>
<evidence type="ECO:0000313" key="13">
    <source>
        <dbReference type="Proteomes" id="UP000062475"/>
    </source>
</evidence>
<dbReference type="GeneID" id="97612800"/>
<dbReference type="Proteomes" id="UP000062475">
    <property type="component" value="Chromosome"/>
</dbReference>
<dbReference type="EMBL" id="CP012175">
    <property type="protein sequence ID" value="AKV81758.1"/>
    <property type="molecule type" value="Genomic_DNA"/>
</dbReference>
<dbReference type="Pfam" id="PF11760">
    <property type="entry name" value="CbiG_N"/>
    <property type="match status" value="1"/>
</dbReference>
<dbReference type="SUPFAM" id="SSF159672">
    <property type="entry name" value="CbiG N-terminal domain-like"/>
    <property type="match status" value="1"/>
</dbReference>
<dbReference type="PANTHER" id="PTHR37477:SF1">
    <property type="entry name" value="COBALT-PRECORRIN-5A HYDROLASE"/>
    <property type="match status" value="1"/>
</dbReference>
<reference evidence="11 12" key="2">
    <citation type="journal article" date="2015" name="Genome Announc.">
        <title>Complete Genome Sequences of Evolved Arsenate-Resistant Metallosphaera sedula Strains.</title>
        <authorList>
            <person name="Ai C."/>
            <person name="McCarthy S."/>
            <person name="Schackwitz W."/>
            <person name="Martin J."/>
            <person name="Lipzen A."/>
            <person name="Blum P."/>
        </authorList>
    </citation>
    <scope>NUCLEOTIDE SEQUENCE [LARGE SCALE GENOMIC DNA]</scope>
    <source>
        <strain evidence="6 12">ARS120-1</strain>
        <strain evidence="7 11">ARS120-2</strain>
        <strain evidence="4 14">ARS50-1</strain>
        <strain evidence="5 13">ARS50-2</strain>
    </source>
</reference>
<evidence type="ECO:0000259" key="1">
    <source>
        <dbReference type="Pfam" id="PF01890"/>
    </source>
</evidence>
<gene>
    <name evidence="3" type="ORF">HA72_2091</name>
    <name evidence="4" type="ORF">MsedA_2142</name>
    <name evidence="5" type="ORF">MsedB_2144</name>
    <name evidence="6" type="ORF">MsedC_2142</name>
    <name evidence="7" type="ORF">MsedD_2143</name>
    <name evidence="8" type="ORF">MsedE_2144</name>
</gene>
<dbReference type="EMBL" id="CP012174">
    <property type="protein sequence ID" value="AKV79513.1"/>
    <property type="molecule type" value="Genomic_DNA"/>
</dbReference>
<dbReference type="Proteomes" id="UP000062398">
    <property type="component" value="Chromosome"/>
</dbReference>
<dbReference type="EMBL" id="CP012176">
    <property type="protein sequence ID" value="AKV83990.1"/>
    <property type="molecule type" value="Genomic_DNA"/>
</dbReference>
<dbReference type="Proteomes" id="UP000061362">
    <property type="component" value="Chromosome"/>
</dbReference>
<feature type="domain" description="CobE/GbiG C-terminal" evidence="1">
    <location>
        <begin position="187"/>
        <end position="301"/>
    </location>
</feature>
<dbReference type="InterPro" id="IPR052553">
    <property type="entry name" value="CbiG_hydrolase"/>
</dbReference>
<feature type="domain" description="Cobalamin synthesis G N-terminal" evidence="2">
    <location>
        <begin position="38"/>
        <end position="106"/>
    </location>
</feature>
<dbReference type="GO" id="GO:0009236">
    <property type="term" value="P:cobalamin biosynthetic process"/>
    <property type="evidence" value="ECO:0007669"/>
    <property type="project" value="InterPro"/>
</dbReference>
<dbReference type="EMBL" id="CP008822">
    <property type="protein sequence ID" value="AIM28214.1"/>
    <property type="molecule type" value="Genomic_DNA"/>
</dbReference>
<dbReference type="Gene3D" id="3.40.50.11220">
    <property type="match status" value="1"/>
</dbReference>
<dbReference type="InterPro" id="IPR036518">
    <property type="entry name" value="CobE/GbiG_C_sf"/>
</dbReference>
<dbReference type="Proteomes" id="UP000029084">
    <property type="component" value="Chromosome"/>
</dbReference>
<dbReference type="RefSeq" id="WP_012022018.1">
    <property type="nucleotide sequence ID" value="NZ_AP019770.1"/>
</dbReference>
<dbReference type="EMBL" id="CP012172">
    <property type="protein sequence ID" value="AKV75025.1"/>
    <property type="molecule type" value="Genomic_DNA"/>
</dbReference>
<dbReference type="Proteomes" id="UP000056255">
    <property type="component" value="Chromosome"/>
</dbReference>
<dbReference type="InterPro" id="IPR038029">
    <property type="entry name" value="GbiG_N_sf"/>
</dbReference>
<reference evidence="8 10" key="3">
    <citation type="submission" date="2015-07" db="EMBL/GenBank/DDBJ databases">
        <title>Physiological, transcriptional responses and genome re-sequencing of acid resistant extremely thermoacidophilic Metallosphaera sedula SARC-M1.</title>
        <authorList>
            <person name="Ai C."/>
            <person name="McCarthy S."/>
            <person name="Eckrich V."/>
            <person name="Rudrappa D."/>
            <person name="Qiu G."/>
            <person name="Blum P."/>
        </authorList>
    </citation>
    <scope>NUCLEOTIDE SEQUENCE [LARGE SCALE GENOMIC DNA]</scope>
    <source>
        <strain evidence="8 10">SARC-M1</strain>
    </source>
</reference>
<organism evidence="3 9">
    <name type="scientific">Metallosphaera sedula</name>
    <dbReference type="NCBI Taxonomy" id="43687"/>
    <lineage>
        <taxon>Archaea</taxon>
        <taxon>Thermoproteota</taxon>
        <taxon>Thermoprotei</taxon>
        <taxon>Sulfolobales</taxon>
        <taxon>Sulfolobaceae</taxon>
        <taxon>Metallosphaera</taxon>
    </lineage>
</organism>
<accession>A0A088E6Y7</accession>
<dbReference type="InterPro" id="IPR002750">
    <property type="entry name" value="CobE/GbiG_C"/>
</dbReference>
<name>A0A088E6Y7_9CREN</name>
<dbReference type="Pfam" id="PF01890">
    <property type="entry name" value="CbiG_C"/>
    <property type="match status" value="1"/>
</dbReference>
<dbReference type="OrthoDB" id="4722at2157"/>
<evidence type="ECO:0000313" key="3">
    <source>
        <dbReference type="EMBL" id="AIM28214.1"/>
    </source>
</evidence>
<evidence type="ECO:0000313" key="7">
    <source>
        <dbReference type="EMBL" id="AKV81758.1"/>
    </source>
</evidence>
<dbReference type="InterPro" id="IPR021744">
    <property type="entry name" value="CbiG_N"/>
</dbReference>
<evidence type="ECO:0000313" key="5">
    <source>
        <dbReference type="EMBL" id="AKV77263.1"/>
    </source>
</evidence>
<dbReference type="OMA" id="SVEEFAW"/>
<evidence type="ECO:0000313" key="14">
    <source>
        <dbReference type="Proteomes" id="UP000068832"/>
    </source>
</evidence>
<evidence type="ECO:0000313" key="6">
    <source>
        <dbReference type="EMBL" id="AKV79513.1"/>
    </source>
</evidence>
<evidence type="ECO:0000313" key="4">
    <source>
        <dbReference type="EMBL" id="AKV75025.1"/>
    </source>
</evidence>
<dbReference type="Gene3D" id="3.30.420.180">
    <property type="entry name" value="CobE/GbiG C-terminal domain"/>
    <property type="match status" value="1"/>
</dbReference>
<evidence type="ECO:0000313" key="9">
    <source>
        <dbReference type="Proteomes" id="UP000029084"/>
    </source>
</evidence>